<dbReference type="EMBL" id="BKCP01004916">
    <property type="protein sequence ID" value="GER34575.1"/>
    <property type="molecule type" value="Genomic_DNA"/>
</dbReference>
<reference evidence="2" key="1">
    <citation type="journal article" date="2019" name="Curr. Biol.">
        <title>Genome Sequence of Striga asiatica Provides Insight into the Evolution of Plant Parasitism.</title>
        <authorList>
            <person name="Yoshida S."/>
            <person name="Kim S."/>
            <person name="Wafula E.K."/>
            <person name="Tanskanen J."/>
            <person name="Kim Y.M."/>
            <person name="Honaas L."/>
            <person name="Yang Z."/>
            <person name="Spallek T."/>
            <person name="Conn C.E."/>
            <person name="Ichihashi Y."/>
            <person name="Cheong K."/>
            <person name="Cui S."/>
            <person name="Der J.P."/>
            <person name="Gundlach H."/>
            <person name="Jiao Y."/>
            <person name="Hori C."/>
            <person name="Ishida J.K."/>
            <person name="Kasahara H."/>
            <person name="Kiba T."/>
            <person name="Kim M.S."/>
            <person name="Koo N."/>
            <person name="Laohavisit A."/>
            <person name="Lee Y.H."/>
            <person name="Lumba S."/>
            <person name="McCourt P."/>
            <person name="Mortimer J.C."/>
            <person name="Mutuku J.M."/>
            <person name="Nomura T."/>
            <person name="Sasaki-Sekimoto Y."/>
            <person name="Seto Y."/>
            <person name="Wang Y."/>
            <person name="Wakatake T."/>
            <person name="Sakakibara H."/>
            <person name="Demura T."/>
            <person name="Yamaguchi S."/>
            <person name="Yoneyama K."/>
            <person name="Manabe R.I."/>
            <person name="Nelson D.C."/>
            <person name="Schulman A.H."/>
            <person name="Timko M.P."/>
            <person name="dePamphilis C.W."/>
            <person name="Choi D."/>
            <person name="Shirasu K."/>
        </authorList>
    </citation>
    <scope>NUCLEOTIDE SEQUENCE [LARGE SCALE GENOMIC DNA]</scope>
    <source>
        <strain evidence="2">cv. UVA1</strain>
    </source>
</reference>
<proteinExistence type="predicted"/>
<dbReference type="AlphaFoldDB" id="A0A5A7PNS8"/>
<protein>
    <submittedName>
        <fullName evidence="1">Polycomb group RING finger protein 6</fullName>
    </submittedName>
</protein>
<sequence>MFVALDVSKVAINIVRKMGKEQKKMFHFYGRYSFVHKLVLKQPPLLFRRTKYSVELLNSFVGTEEYTGREKNRGDFAASPLTVKYNHVSGESTIGDNELLDRTELHADVRGWFFAERTIWEMGGLRRSSGGGVAVADDLERQRMIWGGGR</sequence>
<comment type="caution">
    <text evidence="1">The sequence shown here is derived from an EMBL/GenBank/DDBJ whole genome shotgun (WGS) entry which is preliminary data.</text>
</comment>
<accession>A0A5A7PNS8</accession>
<keyword evidence="2" id="KW-1185">Reference proteome</keyword>
<organism evidence="1 2">
    <name type="scientific">Striga asiatica</name>
    <name type="common">Asiatic witchweed</name>
    <name type="synonym">Buchnera asiatica</name>
    <dbReference type="NCBI Taxonomy" id="4170"/>
    <lineage>
        <taxon>Eukaryota</taxon>
        <taxon>Viridiplantae</taxon>
        <taxon>Streptophyta</taxon>
        <taxon>Embryophyta</taxon>
        <taxon>Tracheophyta</taxon>
        <taxon>Spermatophyta</taxon>
        <taxon>Magnoliopsida</taxon>
        <taxon>eudicotyledons</taxon>
        <taxon>Gunneridae</taxon>
        <taxon>Pentapetalae</taxon>
        <taxon>asterids</taxon>
        <taxon>lamiids</taxon>
        <taxon>Lamiales</taxon>
        <taxon>Orobanchaceae</taxon>
        <taxon>Buchnereae</taxon>
        <taxon>Striga</taxon>
    </lineage>
</organism>
<name>A0A5A7PNS8_STRAF</name>
<gene>
    <name evidence="1" type="ORF">STAS_10807</name>
</gene>
<evidence type="ECO:0000313" key="1">
    <source>
        <dbReference type="EMBL" id="GER34575.1"/>
    </source>
</evidence>
<evidence type="ECO:0000313" key="2">
    <source>
        <dbReference type="Proteomes" id="UP000325081"/>
    </source>
</evidence>
<dbReference type="Proteomes" id="UP000325081">
    <property type="component" value="Unassembled WGS sequence"/>
</dbReference>